<evidence type="ECO:0000313" key="3">
    <source>
        <dbReference type="Proteomes" id="UP001335648"/>
    </source>
</evidence>
<accession>A0AAN8CTZ1</accession>
<proteinExistence type="predicted"/>
<name>A0AAN8CTZ1_9TELE</name>
<gene>
    <name evidence="2" type="ORF">CesoFtcFv8_004142</name>
</gene>
<dbReference type="AlphaFoldDB" id="A0AAN8CTZ1"/>
<reference evidence="2 3" key="1">
    <citation type="journal article" date="2023" name="Mol. Biol. Evol.">
        <title>Genomics of Secondarily Temperate Adaptation in the Only Non-Antarctic Icefish.</title>
        <authorList>
            <person name="Rivera-Colon A.G."/>
            <person name="Rayamajhi N."/>
            <person name="Minhas B.F."/>
            <person name="Madrigal G."/>
            <person name="Bilyk K.T."/>
            <person name="Yoon V."/>
            <person name="Hune M."/>
            <person name="Gregory S."/>
            <person name="Cheng C.H.C."/>
            <person name="Catchen J.M."/>
        </authorList>
    </citation>
    <scope>NUCLEOTIDE SEQUENCE [LARGE SCALE GENOMIC DNA]</scope>
    <source>
        <strain evidence="2">JC2023a</strain>
    </source>
</reference>
<keyword evidence="3" id="KW-1185">Reference proteome</keyword>
<protein>
    <submittedName>
        <fullName evidence="2">Uncharacterized protein</fullName>
    </submittedName>
</protein>
<organism evidence="2 3">
    <name type="scientific">Champsocephalus esox</name>
    <name type="common">pike icefish</name>
    <dbReference type="NCBI Taxonomy" id="159716"/>
    <lineage>
        <taxon>Eukaryota</taxon>
        <taxon>Metazoa</taxon>
        <taxon>Chordata</taxon>
        <taxon>Craniata</taxon>
        <taxon>Vertebrata</taxon>
        <taxon>Euteleostomi</taxon>
        <taxon>Actinopterygii</taxon>
        <taxon>Neopterygii</taxon>
        <taxon>Teleostei</taxon>
        <taxon>Neoteleostei</taxon>
        <taxon>Acanthomorphata</taxon>
        <taxon>Eupercaria</taxon>
        <taxon>Perciformes</taxon>
        <taxon>Notothenioidei</taxon>
        <taxon>Channichthyidae</taxon>
        <taxon>Champsocephalus</taxon>
    </lineage>
</organism>
<dbReference type="Proteomes" id="UP001335648">
    <property type="component" value="Unassembled WGS sequence"/>
</dbReference>
<dbReference type="EMBL" id="JAULUE010002048">
    <property type="protein sequence ID" value="KAK5910295.1"/>
    <property type="molecule type" value="Genomic_DNA"/>
</dbReference>
<comment type="caution">
    <text evidence="2">The sequence shown here is derived from an EMBL/GenBank/DDBJ whole genome shotgun (WGS) entry which is preliminary data.</text>
</comment>
<sequence>MRPRGLSWNVHRGQLLCITRSSRPRKPWARCLPASPLSVEESIPPGCPRREGSGAGGQAPNVGRGRGGAPLLHLGYCLQSLNARRNVRNNTNINTASHIPHLELMS</sequence>
<evidence type="ECO:0000313" key="2">
    <source>
        <dbReference type="EMBL" id="KAK5910295.1"/>
    </source>
</evidence>
<evidence type="ECO:0000256" key="1">
    <source>
        <dbReference type="SAM" id="MobiDB-lite"/>
    </source>
</evidence>
<feature type="region of interest" description="Disordered" evidence="1">
    <location>
        <begin position="38"/>
        <end position="65"/>
    </location>
</feature>